<organism evidence="1 2">
    <name type="scientific">Aureibacter tunicatorum</name>
    <dbReference type="NCBI Taxonomy" id="866807"/>
    <lineage>
        <taxon>Bacteria</taxon>
        <taxon>Pseudomonadati</taxon>
        <taxon>Bacteroidota</taxon>
        <taxon>Cytophagia</taxon>
        <taxon>Cytophagales</taxon>
        <taxon>Persicobacteraceae</taxon>
        <taxon>Aureibacter</taxon>
    </lineage>
</organism>
<comment type="caution">
    <text evidence="1">The sequence shown here is derived from an EMBL/GenBank/DDBJ whole genome shotgun (WGS) entry which is preliminary data.</text>
</comment>
<dbReference type="RefSeq" id="WP_309937779.1">
    <property type="nucleotide sequence ID" value="NZ_AP025305.1"/>
</dbReference>
<dbReference type="AlphaFoldDB" id="A0AAE3XLN7"/>
<evidence type="ECO:0000313" key="2">
    <source>
        <dbReference type="Proteomes" id="UP001185092"/>
    </source>
</evidence>
<dbReference type="Proteomes" id="UP001185092">
    <property type="component" value="Unassembled WGS sequence"/>
</dbReference>
<dbReference type="EMBL" id="JAVDQD010000001">
    <property type="protein sequence ID" value="MDR6238298.1"/>
    <property type="molecule type" value="Genomic_DNA"/>
</dbReference>
<evidence type="ECO:0000313" key="1">
    <source>
        <dbReference type="EMBL" id="MDR6238298.1"/>
    </source>
</evidence>
<gene>
    <name evidence="1" type="ORF">HNQ88_001274</name>
</gene>
<reference evidence="1" key="1">
    <citation type="submission" date="2023-07" db="EMBL/GenBank/DDBJ databases">
        <title>Genomic Encyclopedia of Type Strains, Phase IV (KMG-IV): sequencing the most valuable type-strain genomes for metagenomic binning, comparative biology and taxonomic classification.</title>
        <authorList>
            <person name="Goeker M."/>
        </authorList>
    </citation>
    <scope>NUCLEOTIDE SEQUENCE</scope>
    <source>
        <strain evidence="1">DSM 26174</strain>
    </source>
</reference>
<name>A0AAE3XLN7_9BACT</name>
<keyword evidence="2" id="KW-1185">Reference proteome</keyword>
<proteinExistence type="predicted"/>
<sequence length="144" mass="17123">MSYNYIRNESKENAFMGAPYWYGTIGYEYSISQIVEDLNVNILAQGIFQRIHYEEEVSSTNFNHIFQEASMLRVEFSYQNSYRLILSHIYDYKIKHYLFQPEFEANVIDGLSLGLRADIMEGPIESLWGKFSNNRIQFRAKYHF</sequence>
<protein>
    <submittedName>
        <fullName evidence="1">Uncharacterized protein</fullName>
    </submittedName>
</protein>
<accession>A0AAE3XLN7</accession>